<dbReference type="PANTHER" id="PTHR30627:SF1">
    <property type="entry name" value="PEPTIDOGLYCAN D,D-TRANSPEPTIDASE FTSI"/>
    <property type="match status" value="1"/>
</dbReference>
<dbReference type="InterPro" id="IPR012338">
    <property type="entry name" value="Beta-lactam/transpept-like"/>
</dbReference>
<accession>A0A1V4IUB3</accession>
<dbReference type="Pfam" id="PF00905">
    <property type="entry name" value="Transpeptidase"/>
    <property type="match status" value="1"/>
</dbReference>
<dbReference type="AlphaFoldDB" id="A0A1V4IUB3"/>
<feature type="domain" description="Penicillin-binding protein transpeptidase" evidence="3">
    <location>
        <begin position="246"/>
        <end position="550"/>
    </location>
</feature>
<dbReference type="InterPro" id="IPR050515">
    <property type="entry name" value="Beta-lactam/transpept"/>
</dbReference>
<evidence type="ECO:0000313" key="5">
    <source>
        <dbReference type="Proteomes" id="UP000190080"/>
    </source>
</evidence>
<dbReference type="SUPFAM" id="SSF56601">
    <property type="entry name" value="beta-lactamase/transpeptidase-like"/>
    <property type="match status" value="1"/>
</dbReference>
<dbReference type="GO" id="GO:0071555">
    <property type="term" value="P:cell wall organization"/>
    <property type="evidence" value="ECO:0007669"/>
    <property type="project" value="TreeGrafter"/>
</dbReference>
<organism evidence="4 5">
    <name type="scientific">Clostridium oryzae</name>
    <dbReference type="NCBI Taxonomy" id="1450648"/>
    <lineage>
        <taxon>Bacteria</taxon>
        <taxon>Bacillati</taxon>
        <taxon>Bacillota</taxon>
        <taxon>Clostridia</taxon>
        <taxon>Eubacteriales</taxon>
        <taxon>Clostridiaceae</taxon>
        <taxon>Clostridium</taxon>
    </lineage>
</organism>
<dbReference type="GO" id="GO:0005886">
    <property type="term" value="C:plasma membrane"/>
    <property type="evidence" value="ECO:0007669"/>
    <property type="project" value="TreeGrafter"/>
</dbReference>
<evidence type="ECO:0000256" key="1">
    <source>
        <dbReference type="ARBA" id="ARBA00004370"/>
    </source>
</evidence>
<keyword evidence="5" id="KW-1185">Reference proteome</keyword>
<dbReference type="RefSeq" id="WP_079422559.1">
    <property type="nucleotide sequence ID" value="NZ_MZGV01000008.1"/>
</dbReference>
<comment type="subcellular location">
    <subcellularLocation>
        <location evidence="1">Membrane</location>
    </subcellularLocation>
</comment>
<dbReference type="PANTHER" id="PTHR30627">
    <property type="entry name" value="PEPTIDOGLYCAN D,D-TRANSPEPTIDASE"/>
    <property type="match status" value="1"/>
</dbReference>
<dbReference type="Gene3D" id="3.40.710.10">
    <property type="entry name" value="DD-peptidase/beta-lactamase superfamily"/>
    <property type="match status" value="1"/>
</dbReference>
<dbReference type="STRING" id="1450648.CLORY_11390"/>
<gene>
    <name evidence="4" type="primary">spoVD_1</name>
    <name evidence="4" type="ORF">CLORY_11390</name>
</gene>
<proteinExistence type="predicted"/>
<name>A0A1V4IUB3_9CLOT</name>
<evidence type="ECO:0000313" key="4">
    <source>
        <dbReference type="EMBL" id="OPJ63631.1"/>
    </source>
</evidence>
<dbReference type="Proteomes" id="UP000190080">
    <property type="component" value="Unassembled WGS sequence"/>
</dbReference>
<evidence type="ECO:0000259" key="3">
    <source>
        <dbReference type="Pfam" id="PF00905"/>
    </source>
</evidence>
<dbReference type="GO" id="GO:0008658">
    <property type="term" value="F:penicillin binding"/>
    <property type="evidence" value="ECO:0007669"/>
    <property type="project" value="InterPro"/>
</dbReference>
<protein>
    <submittedName>
        <fullName evidence="4">Stage V sporulation protein D</fullName>
    </submittedName>
</protein>
<keyword evidence="2" id="KW-0472">Membrane</keyword>
<evidence type="ECO:0000256" key="2">
    <source>
        <dbReference type="ARBA" id="ARBA00023136"/>
    </source>
</evidence>
<dbReference type="EMBL" id="MZGV01000008">
    <property type="protein sequence ID" value="OPJ63631.1"/>
    <property type="molecule type" value="Genomic_DNA"/>
</dbReference>
<sequence>MFYSSYKNCKRLQKFRLFILIIFLLLIVRLASIMVVKGRDLQVLTNNQYCISEPSTDMKFRILDDNGKNVLKYKTNYYVVIDPENFLKNNIDANTTTINTLIYTLRNYNEKYDLSKLRDVYGGRRAYYKVDLSTYDKVKKIHGLNGMYCFSKKVANVGGTWNYKNMLLKKTSRNKTSIEEKIADLTAKNKFPSINYEKSISGKIVKGDISKNAENKDIKLTIDDNLENKIKKVLDNKSYSKYYQVGVAVMESSTGKIKALVQKDDGKPNILLCSTTENGYEPGSIFKTIVEEAALEKDSNLKYTKVMCREKGENHGSLDMEQAYIRSCNSYFSAVANNIGFTRIYNIARQQGLFSKVLNFSGNNEVQGDIAIPKSIDETSFANQYGANKDDFIPTESPMSMIGMGQSVRITPLQALNIVNTIVTGGIYIKPYIIDGTVNSNGDIIDKFTTQSNRVISEDTANFIMNNMREVIDSSDGTGKQAYVSGVDMGGKTGTNTRIDNYGKKKSDGWFIGYFKVNDIYYSAVVFVNNINVEDEYGGSTAAPIFRDVVKMMLNK</sequence>
<comment type="caution">
    <text evidence="4">The sequence shown here is derived from an EMBL/GenBank/DDBJ whole genome shotgun (WGS) entry which is preliminary data.</text>
</comment>
<dbReference type="InterPro" id="IPR001460">
    <property type="entry name" value="PCN-bd_Tpept"/>
</dbReference>
<reference evidence="4 5" key="1">
    <citation type="submission" date="2017-03" db="EMBL/GenBank/DDBJ databases">
        <title>Genome sequence of Clostridium oryzae DSM 28571.</title>
        <authorList>
            <person name="Poehlein A."/>
            <person name="Daniel R."/>
        </authorList>
    </citation>
    <scope>NUCLEOTIDE SEQUENCE [LARGE SCALE GENOMIC DNA]</scope>
    <source>
        <strain evidence="4 5">DSM 28571</strain>
    </source>
</reference>
<dbReference type="OrthoDB" id="2985542at2"/>